<protein>
    <recommendedName>
        <fullName evidence="4">DUF868 family protein</fullName>
    </recommendedName>
</protein>
<evidence type="ECO:0008006" key="4">
    <source>
        <dbReference type="Google" id="ProtNLM"/>
    </source>
</evidence>
<organism evidence="2 3">
    <name type="scientific">Cuscuta epithymum</name>
    <dbReference type="NCBI Taxonomy" id="186058"/>
    <lineage>
        <taxon>Eukaryota</taxon>
        <taxon>Viridiplantae</taxon>
        <taxon>Streptophyta</taxon>
        <taxon>Embryophyta</taxon>
        <taxon>Tracheophyta</taxon>
        <taxon>Spermatophyta</taxon>
        <taxon>Magnoliopsida</taxon>
        <taxon>eudicotyledons</taxon>
        <taxon>Gunneridae</taxon>
        <taxon>Pentapetalae</taxon>
        <taxon>asterids</taxon>
        <taxon>lamiids</taxon>
        <taxon>Solanales</taxon>
        <taxon>Convolvulaceae</taxon>
        <taxon>Cuscuteae</taxon>
        <taxon>Cuscuta</taxon>
        <taxon>Cuscuta subgen. Cuscuta</taxon>
    </lineage>
</organism>
<dbReference type="PANTHER" id="PTHR31972:SF2">
    <property type="entry name" value="DUF868 FAMILY PROTEIN (DUF868)"/>
    <property type="match status" value="1"/>
</dbReference>
<evidence type="ECO:0000313" key="2">
    <source>
        <dbReference type="EMBL" id="CAH9132250.1"/>
    </source>
</evidence>
<keyword evidence="3" id="KW-1185">Reference proteome</keyword>
<evidence type="ECO:0000256" key="1">
    <source>
        <dbReference type="SAM" id="MobiDB-lite"/>
    </source>
</evidence>
<comment type="caution">
    <text evidence="2">The sequence shown here is derived from an EMBL/GenBank/DDBJ whole genome shotgun (WGS) entry which is preliminary data.</text>
</comment>
<dbReference type="Pfam" id="PF05910">
    <property type="entry name" value="DUF868"/>
    <property type="match status" value="1"/>
</dbReference>
<feature type="compositionally biased region" description="Polar residues" evidence="1">
    <location>
        <begin position="287"/>
        <end position="304"/>
    </location>
</feature>
<name>A0AAV0F9N6_9ASTE</name>
<dbReference type="EMBL" id="CAMAPF010000968">
    <property type="protein sequence ID" value="CAH9132250.1"/>
    <property type="molecule type" value="Genomic_DNA"/>
</dbReference>
<feature type="region of interest" description="Disordered" evidence="1">
    <location>
        <begin position="269"/>
        <end position="304"/>
    </location>
</feature>
<dbReference type="InterPro" id="IPR008586">
    <property type="entry name" value="DUF868_pln"/>
</dbReference>
<dbReference type="PANTHER" id="PTHR31972">
    <property type="entry name" value="EXPRESSED PROTEIN"/>
    <property type="match status" value="1"/>
</dbReference>
<accession>A0AAV0F9N6</accession>
<proteinExistence type="predicted"/>
<sequence>MTENLISTRVSSSSSMKLVDEAISSKNPQSSVTCVYQTHIGGYWRHVTVFWNKNVMSHSVTITVDSIESDDHPTCKIDLKPWNFWAKKGYKTFEVDGNQLEAYWDFRSPKFSGSGSPEPSADYYVALVAEEEVVMLLGDHKKKAYKRSKARPALVDAVLFYKKEHVFGKKSFSTRARLDHKMNKECDIVVESSTTGSKDPEMWISIDGIVLVHVKNLQWKFRGNQTVVVNKLPVQVFWDVHDWLFSNNLPGGGGSDHGLFIFKPDGTGMEAETSDVDESSAGGDSSECGSTESRYYSTTQSHSGGSTPFCLFLYAWKLE</sequence>
<dbReference type="AlphaFoldDB" id="A0AAV0F9N6"/>
<reference evidence="2" key="1">
    <citation type="submission" date="2022-07" db="EMBL/GenBank/DDBJ databases">
        <authorList>
            <person name="Macas J."/>
            <person name="Novak P."/>
            <person name="Neumann P."/>
        </authorList>
    </citation>
    <scope>NUCLEOTIDE SEQUENCE</scope>
</reference>
<evidence type="ECO:0000313" key="3">
    <source>
        <dbReference type="Proteomes" id="UP001152523"/>
    </source>
</evidence>
<dbReference type="Proteomes" id="UP001152523">
    <property type="component" value="Unassembled WGS sequence"/>
</dbReference>
<gene>
    <name evidence="2" type="ORF">CEPIT_LOCUS32025</name>
</gene>